<protein>
    <submittedName>
        <fullName evidence="2">Uncharacterized protein</fullName>
    </submittedName>
</protein>
<dbReference type="KEGG" id="tpol:Mal48_06030"/>
<dbReference type="EMBL" id="CP036267">
    <property type="protein sequence ID" value="QDT31370.1"/>
    <property type="molecule type" value="Genomic_DNA"/>
</dbReference>
<dbReference type="AlphaFoldDB" id="A0A517QIA9"/>
<sequence precursor="true">MLTRIRNAKFNGKLLVFLLFIFGTVACNTGVAAQAGDNFEGAVWHFKMVPKLKGAKNLRGQFRVSDHVVYQKEQKRTGEFTKRVGVNHPQGKRTKVEFTDLRALNSDREWKERMKGEVKMTIDKYGKWSGLFTDENGDNWEFTCNRVKE</sequence>
<dbReference type="OrthoDB" id="287131at2"/>
<dbReference type="PROSITE" id="PS51257">
    <property type="entry name" value="PROKAR_LIPOPROTEIN"/>
    <property type="match status" value="1"/>
</dbReference>
<organism evidence="2 3">
    <name type="scientific">Thalassoglobus polymorphus</name>
    <dbReference type="NCBI Taxonomy" id="2527994"/>
    <lineage>
        <taxon>Bacteria</taxon>
        <taxon>Pseudomonadati</taxon>
        <taxon>Planctomycetota</taxon>
        <taxon>Planctomycetia</taxon>
        <taxon>Planctomycetales</taxon>
        <taxon>Planctomycetaceae</taxon>
        <taxon>Thalassoglobus</taxon>
    </lineage>
</organism>
<evidence type="ECO:0000313" key="3">
    <source>
        <dbReference type="Proteomes" id="UP000315724"/>
    </source>
</evidence>
<name>A0A517QIA9_9PLAN</name>
<dbReference type="Proteomes" id="UP000315724">
    <property type="component" value="Chromosome"/>
</dbReference>
<feature type="chain" id="PRO_5021860756" evidence="1">
    <location>
        <begin position="27"/>
        <end position="149"/>
    </location>
</feature>
<keyword evidence="1" id="KW-0732">Signal</keyword>
<accession>A0A517QIA9</accession>
<evidence type="ECO:0000313" key="2">
    <source>
        <dbReference type="EMBL" id="QDT31370.1"/>
    </source>
</evidence>
<feature type="signal peptide" evidence="1">
    <location>
        <begin position="1"/>
        <end position="26"/>
    </location>
</feature>
<evidence type="ECO:0000256" key="1">
    <source>
        <dbReference type="SAM" id="SignalP"/>
    </source>
</evidence>
<proteinExistence type="predicted"/>
<reference evidence="2 3" key="1">
    <citation type="submission" date="2019-02" db="EMBL/GenBank/DDBJ databases">
        <title>Deep-cultivation of Planctomycetes and their phenomic and genomic characterization uncovers novel biology.</title>
        <authorList>
            <person name="Wiegand S."/>
            <person name="Jogler M."/>
            <person name="Boedeker C."/>
            <person name="Pinto D."/>
            <person name="Vollmers J."/>
            <person name="Rivas-Marin E."/>
            <person name="Kohn T."/>
            <person name="Peeters S.H."/>
            <person name="Heuer A."/>
            <person name="Rast P."/>
            <person name="Oberbeckmann S."/>
            <person name="Bunk B."/>
            <person name="Jeske O."/>
            <person name="Meyerdierks A."/>
            <person name="Storesund J.E."/>
            <person name="Kallscheuer N."/>
            <person name="Luecker S."/>
            <person name="Lage O.M."/>
            <person name="Pohl T."/>
            <person name="Merkel B.J."/>
            <person name="Hornburger P."/>
            <person name="Mueller R.-W."/>
            <person name="Bruemmer F."/>
            <person name="Labrenz M."/>
            <person name="Spormann A.M."/>
            <person name="Op den Camp H."/>
            <person name="Overmann J."/>
            <person name="Amann R."/>
            <person name="Jetten M.S.M."/>
            <person name="Mascher T."/>
            <person name="Medema M.H."/>
            <person name="Devos D.P."/>
            <person name="Kaster A.-K."/>
            <person name="Ovreas L."/>
            <person name="Rohde M."/>
            <person name="Galperin M.Y."/>
            <person name="Jogler C."/>
        </authorList>
    </citation>
    <scope>NUCLEOTIDE SEQUENCE [LARGE SCALE GENOMIC DNA]</scope>
    <source>
        <strain evidence="2 3">Mal48</strain>
    </source>
</reference>
<dbReference type="RefSeq" id="WP_145195882.1">
    <property type="nucleotide sequence ID" value="NZ_CP036267.1"/>
</dbReference>
<gene>
    <name evidence="2" type="ORF">Mal48_06030</name>
</gene>
<keyword evidence="3" id="KW-1185">Reference proteome</keyword>